<name>A0A6J3J2C4_SAPAP</name>
<dbReference type="RefSeq" id="XP_032148986.1">
    <property type="nucleotide sequence ID" value="XM_032293095.1"/>
</dbReference>
<protein>
    <submittedName>
        <fullName evidence="3">Uncharacterized protein LOC116561333</fullName>
    </submittedName>
</protein>
<dbReference type="Proteomes" id="UP000504640">
    <property type="component" value="Unplaced"/>
</dbReference>
<feature type="compositionally biased region" description="Low complexity" evidence="1">
    <location>
        <begin position="111"/>
        <end position="147"/>
    </location>
</feature>
<reference evidence="3" key="1">
    <citation type="submission" date="2025-08" db="UniProtKB">
        <authorList>
            <consortium name="RefSeq"/>
        </authorList>
    </citation>
    <scope>IDENTIFICATION</scope>
    <source>
        <tissue evidence="3">Blood</tissue>
    </source>
</reference>
<feature type="compositionally biased region" description="Pro residues" evidence="1">
    <location>
        <begin position="272"/>
        <end position="284"/>
    </location>
</feature>
<sequence length="410" mass="43073">MGGPTVRGGEARRRRREKGRGDPRRPGKGKVARFLRQAAAGGGAAGAERRRLCAAAPLRRGAENCSTPGSAARARWGPAAKPRAQGPDRPRPLRRPAPPPAPGRGVSCLRGASVGAGAATGARDARGPAGALGARAASRPAANALRLRPPPAACPAARAAAALPPPARGEAPAPGPRTQGDERPGDARCGQSQGARRTGGRAPSEPRLVGERGGRERAGKLRRKTGTGRRVRRPPRAPRARWELSRRRCAGPRKSRGPRPPRARNTVRPDRPAPSSPLPAPAAPGPRRLLRHRSPLPPGDPAVAARVEAEGRLASLAYILPCGYIMKVDVPEREWASPKEDFAGISFQNPPSGNKVYFRPGLMHPPKSPSTFLEETVSGCGPGLCASLIFGLAFIVEGESWVVLAVFRRG</sequence>
<gene>
    <name evidence="3" type="primary">LOC116561333</name>
</gene>
<feature type="region of interest" description="Disordered" evidence="1">
    <location>
        <begin position="57"/>
        <end position="297"/>
    </location>
</feature>
<dbReference type="AlphaFoldDB" id="A0A6J3J2C4"/>
<feature type="region of interest" description="Disordered" evidence="1">
    <location>
        <begin position="1"/>
        <end position="32"/>
    </location>
</feature>
<evidence type="ECO:0000313" key="3">
    <source>
        <dbReference type="RefSeq" id="XP_032148986.1"/>
    </source>
</evidence>
<feature type="compositionally biased region" description="Basic and acidic residues" evidence="1">
    <location>
        <begin position="208"/>
        <end position="219"/>
    </location>
</feature>
<keyword evidence="2" id="KW-1185">Reference proteome</keyword>
<evidence type="ECO:0000256" key="1">
    <source>
        <dbReference type="SAM" id="MobiDB-lite"/>
    </source>
</evidence>
<feature type="compositionally biased region" description="Basic residues" evidence="1">
    <location>
        <begin position="247"/>
        <end position="262"/>
    </location>
</feature>
<organism evidence="2 3">
    <name type="scientific">Sapajus apella</name>
    <name type="common">Brown-capped capuchin</name>
    <name type="synonym">Cebus apella</name>
    <dbReference type="NCBI Taxonomy" id="9515"/>
    <lineage>
        <taxon>Eukaryota</taxon>
        <taxon>Metazoa</taxon>
        <taxon>Chordata</taxon>
        <taxon>Craniata</taxon>
        <taxon>Vertebrata</taxon>
        <taxon>Euteleostomi</taxon>
        <taxon>Mammalia</taxon>
        <taxon>Eutheria</taxon>
        <taxon>Euarchontoglires</taxon>
        <taxon>Primates</taxon>
        <taxon>Haplorrhini</taxon>
        <taxon>Platyrrhini</taxon>
        <taxon>Cebidae</taxon>
        <taxon>Cebinae</taxon>
        <taxon>Sapajus</taxon>
    </lineage>
</organism>
<feature type="compositionally biased region" description="Low complexity" evidence="1">
    <location>
        <begin position="154"/>
        <end position="172"/>
    </location>
</feature>
<evidence type="ECO:0000313" key="2">
    <source>
        <dbReference type="Proteomes" id="UP000504640"/>
    </source>
</evidence>
<dbReference type="GeneID" id="116561333"/>
<proteinExistence type="predicted"/>
<accession>A0A6J3J2C4</accession>
<feature type="compositionally biased region" description="Basic residues" evidence="1">
    <location>
        <begin position="220"/>
        <end position="239"/>
    </location>
</feature>